<dbReference type="RefSeq" id="WP_068148103.1">
    <property type="nucleotide sequence ID" value="NZ_JBHSCR010000001.1"/>
</dbReference>
<comment type="caution">
    <text evidence="2">The sequence shown here is derived from an EMBL/GenBank/DDBJ whole genome shotgun (WGS) entry which is preliminary data.</text>
</comment>
<accession>A0ABV8U698</accession>
<evidence type="ECO:0000313" key="2">
    <source>
        <dbReference type="EMBL" id="MFC4346625.1"/>
    </source>
</evidence>
<dbReference type="PROSITE" id="PS51257">
    <property type="entry name" value="PROKAR_LIPOPROTEIN"/>
    <property type="match status" value="1"/>
</dbReference>
<evidence type="ECO:0000313" key="3">
    <source>
        <dbReference type="Proteomes" id="UP001595776"/>
    </source>
</evidence>
<name>A0ABV8U698_9PROT</name>
<feature type="chain" id="PRO_5046124099" evidence="1">
    <location>
        <begin position="20"/>
        <end position="124"/>
    </location>
</feature>
<keyword evidence="3" id="KW-1185">Reference proteome</keyword>
<sequence>MGYAKLAFVSLVMGLSACAGHSNFKWDAENRQIKCGPNVVTPTALYLERKEDIVSYMAAEGTYDPTFKYHRPSAVGYKRENDQQLLRYDFDIPKDDAPLGFDGGSAVIIDACTKEPVSTALIGW</sequence>
<protein>
    <submittedName>
        <fullName evidence="2">Uncharacterized protein</fullName>
    </submittedName>
</protein>
<keyword evidence="1" id="KW-0732">Signal</keyword>
<evidence type="ECO:0000256" key="1">
    <source>
        <dbReference type="SAM" id="SignalP"/>
    </source>
</evidence>
<organism evidence="2 3">
    <name type="scientific">Kordiimonas lipolytica</name>
    <dbReference type="NCBI Taxonomy" id="1662421"/>
    <lineage>
        <taxon>Bacteria</taxon>
        <taxon>Pseudomonadati</taxon>
        <taxon>Pseudomonadota</taxon>
        <taxon>Alphaproteobacteria</taxon>
        <taxon>Kordiimonadales</taxon>
        <taxon>Kordiimonadaceae</taxon>
        <taxon>Kordiimonas</taxon>
    </lineage>
</organism>
<dbReference type="Proteomes" id="UP001595776">
    <property type="component" value="Unassembled WGS sequence"/>
</dbReference>
<proteinExistence type="predicted"/>
<dbReference type="EMBL" id="JBHSCR010000001">
    <property type="protein sequence ID" value="MFC4346625.1"/>
    <property type="molecule type" value="Genomic_DNA"/>
</dbReference>
<feature type="signal peptide" evidence="1">
    <location>
        <begin position="1"/>
        <end position="19"/>
    </location>
</feature>
<reference evidence="3" key="1">
    <citation type="journal article" date="2019" name="Int. J. Syst. Evol. Microbiol.">
        <title>The Global Catalogue of Microorganisms (GCM) 10K type strain sequencing project: providing services to taxonomists for standard genome sequencing and annotation.</title>
        <authorList>
            <consortium name="The Broad Institute Genomics Platform"/>
            <consortium name="The Broad Institute Genome Sequencing Center for Infectious Disease"/>
            <person name="Wu L."/>
            <person name="Ma J."/>
        </authorList>
    </citation>
    <scope>NUCLEOTIDE SEQUENCE [LARGE SCALE GENOMIC DNA]</scope>
    <source>
        <strain evidence="3">CGMCC 1.15304</strain>
    </source>
</reference>
<gene>
    <name evidence="2" type="ORF">ACFO5Q_02035</name>
</gene>